<dbReference type="PANTHER" id="PTHR38011">
    <property type="entry name" value="DIHYDROFOLATE REDUCTASE FAMILY PROTEIN (AFU_ORTHOLOGUE AFUA_8G06820)"/>
    <property type="match status" value="1"/>
</dbReference>
<comment type="similarity">
    <text evidence="5 14">In the C-terminal section; belongs to the HTP reductase family.</text>
</comment>
<evidence type="ECO:0000256" key="3">
    <source>
        <dbReference type="ARBA" id="ARBA00004910"/>
    </source>
</evidence>
<evidence type="ECO:0000256" key="7">
    <source>
        <dbReference type="ARBA" id="ARBA00022723"/>
    </source>
</evidence>
<feature type="binding site" evidence="16">
    <location>
        <position position="195"/>
    </location>
    <ligand>
        <name>NADP(+)</name>
        <dbReference type="ChEBI" id="CHEBI:58349"/>
    </ligand>
</feature>
<dbReference type="GO" id="GO:0008703">
    <property type="term" value="F:5-amino-6-(5-phosphoribosylamino)uracil reductase activity"/>
    <property type="evidence" value="ECO:0007669"/>
    <property type="project" value="UniProtKB-EC"/>
</dbReference>
<dbReference type="InterPro" id="IPR002125">
    <property type="entry name" value="CMP_dCMP_dom"/>
</dbReference>
<comment type="catalytic activity">
    <reaction evidence="13 14">
        <text>2,5-diamino-6-hydroxy-4-(5-phosphoribosylamino)-pyrimidine + H2O + H(+) = 5-amino-6-(5-phospho-D-ribosylamino)uracil + NH4(+)</text>
        <dbReference type="Rhea" id="RHEA:21868"/>
        <dbReference type="ChEBI" id="CHEBI:15377"/>
        <dbReference type="ChEBI" id="CHEBI:15378"/>
        <dbReference type="ChEBI" id="CHEBI:28938"/>
        <dbReference type="ChEBI" id="CHEBI:58453"/>
        <dbReference type="ChEBI" id="CHEBI:58614"/>
        <dbReference type="EC" id="3.5.4.26"/>
    </reaction>
</comment>
<sequence>MEGARCSGATRPSRPRCVVSPTAGGPVASQTEIDAMRRAIDAARTVGRTLPNPPVGCVLLAPDGTELAVGVHRGAGTDHAEVDALKQAGDRARGATAVVTLEPCDHTGRTGPCTRALLDAGVARVVHGSGDPAEGAGGAKALIDAGVDVESGVLVDETDELIRFWAFRHVHGRPFVTWKYAATLDGLSAAPDGTSQWITSQTARRDVQQFRAECDAIMAGTNSVLTDDPRLTVRDDDDRPLPYDRQPLRVVVGESKIPQYYRVLDRVAPTRLIQSRDPHEVLGLLNEAGIHHVWLEGGPRLAGAFWGAGLIDRVIGYLAPAMLGSGRAALEGEATTLADIRPIAITDLSMVGPDIRIIGTPGRAPREDMD</sequence>
<comment type="similarity">
    <text evidence="4 14">In the N-terminal section; belongs to the cytidine and deoxycytidylate deaminase family.</text>
</comment>
<feature type="binding site" evidence="16">
    <location>
        <position position="211"/>
    </location>
    <ligand>
        <name>substrate</name>
    </ligand>
</feature>
<reference evidence="20" key="1">
    <citation type="submission" date="2020-09" db="EMBL/GenBank/DDBJ databases">
        <title>Novel species in genus Aeromicrobium.</title>
        <authorList>
            <person name="Zhang G."/>
        </authorList>
    </citation>
    <scope>NUCLEOTIDE SEQUENCE</scope>
    <source>
        <strain evidence="20">Zg-636</strain>
    </source>
</reference>
<dbReference type="Proteomes" id="UP000620591">
    <property type="component" value="Unassembled WGS sequence"/>
</dbReference>
<dbReference type="InterPro" id="IPR004794">
    <property type="entry name" value="Eubact_RibD"/>
</dbReference>
<evidence type="ECO:0000256" key="18">
    <source>
        <dbReference type="SAM" id="MobiDB-lite"/>
    </source>
</evidence>
<dbReference type="GO" id="GO:0009231">
    <property type="term" value="P:riboflavin biosynthetic process"/>
    <property type="evidence" value="ECO:0007669"/>
    <property type="project" value="UniProtKB-UniPathway"/>
</dbReference>
<evidence type="ECO:0000256" key="16">
    <source>
        <dbReference type="PIRSR" id="PIRSR006769-2"/>
    </source>
</evidence>
<feature type="binding site" evidence="16">
    <location>
        <position position="197"/>
    </location>
    <ligand>
        <name>NADP(+)</name>
        <dbReference type="ChEBI" id="CHEBI:58349"/>
    </ligand>
</feature>
<dbReference type="GO" id="GO:0008835">
    <property type="term" value="F:diaminohydroxyphosphoribosylaminopyrimidine deaminase activity"/>
    <property type="evidence" value="ECO:0007669"/>
    <property type="project" value="UniProtKB-EC"/>
</dbReference>
<feature type="binding site" evidence="16">
    <location>
        <position position="227"/>
    </location>
    <ligand>
        <name>NADP(+)</name>
        <dbReference type="ChEBI" id="CHEBI:58349"/>
    </ligand>
</feature>
<feature type="region of interest" description="Disordered" evidence="18">
    <location>
        <begin position="1"/>
        <end position="26"/>
    </location>
</feature>
<feature type="binding site" evidence="16">
    <location>
        <begin position="298"/>
        <end position="304"/>
    </location>
    <ligand>
        <name>NADP(+)</name>
        <dbReference type="ChEBI" id="CHEBI:58349"/>
    </ligand>
</feature>
<evidence type="ECO:0000256" key="5">
    <source>
        <dbReference type="ARBA" id="ARBA00007417"/>
    </source>
</evidence>
<feature type="binding site" evidence="17">
    <location>
        <position position="104"/>
    </location>
    <ligand>
        <name>Zn(2+)</name>
        <dbReference type="ChEBI" id="CHEBI:29105"/>
        <note>catalytic</note>
    </ligand>
</feature>
<evidence type="ECO:0000256" key="12">
    <source>
        <dbReference type="ARBA" id="ARBA00049861"/>
    </source>
</evidence>
<feature type="domain" description="CMP/dCMP-type deaminase" evidence="19">
    <location>
        <begin position="30"/>
        <end position="139"/>
    </location>
</feature>
<dbReference type="PANTHER" id="PTHR38011:SF7">
    <property type="entry name" value="2,5-DIAMINO-6-RIBOSYLAMINO-4(3H)-PYRIMIDINONE 5'-PHOSPHATE REDUCTASE"/>
    <property type="match status" value="1"/>
</dbReference>
<evidence type="ECO:0000313" key="20">
    <source>
        <dbReference type="EMBL" id="MBC9225215.1"/>
    </source>
</evidence>
<dbReference type="CDD" id="cd01284">
    <property type="entry name" value="Riboflavin_deaminase-reductase"/>
    <property type="match status" value="1"/>
</dbReference>
<organism evidence="20 21">
    <name type="scientific">Aeromicrobium senzhongii</name>
    <dbReference type="NCBI Taxonomy" id="2663859"/>
    <lineage>
        <taxon>Bacteria</taxon>
        <taxon>Bacillati</taxon>
        <taxon>Actinomycetota</taxon>
        <taxon>Actinomycetes</taxon>
        <taxon>Propionibacteriales</taxon>
        <taxon>Nocardioidaceae</taxon>
        <taxon>Aeromicrobium</taxon>
    </lineage>
</organism>
<dbReference type="Pfam" id="PF01872">
    <property type="entry name" value="RibD_C"/>
    <property type="match status" value="1"/>
</dbReference>
<evidence type="ECO:0000256" key="2">
    <source>
        <dbReference type="ARBA" id="ARBA00004882"/>
    </source>
</evidence>
<keyword evidence="11" id="KW-0511">Multifunctional enzyme</keyword>
<evidence type="ECO:0000256" key="6">
    <source>
        <dbReference type="ARBA" id="ARBA00022619"/>
    </source>
</evidence>
<feature type="binding site" evidence="16">
    <location>
        <position position="181"/>
    </location>
    <ligand>
        <name>NADP(+)</name>
        <dbReference type="ChEBI" id="CHEBI:58349"/>
    </ligand>
</feature>
<keyword evidence="8 14" id="KW-0862">Zinc</keyword>
<dbReference type="InterPro" id="IPR050765">
    <property type="entry name" value="Riboflavin_Biosynth_HTPR"/>
</dbReference>
<dbReference type="Gene3D" id="3.40.140.10">
    <property type="entry name" value="Cytidine Deaminase, domain 2"/>
    <property type="match status" value="1"/>
</dbReference>
<dbReference type="InterPro" id="IPR024072">
    <property type="entry name" value="DHFR-like_dom_sf"/>
</dbReference>
<dbReference type="SUPFAM" id="SSF53927">
    <property type="entry name" value="Cytidine deaminase-like"/>
    <property type="match status" value="1"/>
</dbReference>
<dbReference type="EC" id="1.1.1.193" evidence="14"/>
<comment type="catalytic activity">
    <reaction evidence="12 14">
        <text>5-amino-6-(5-phospho-D-ribitylamino)uracil + NADP(+) = 5-amino-6-(5-phospho-D-ribosylamino)uracil + NADPH + H(+)</text>
        <dbReference type="Rhea" id="RHEA:17845"/>
        <dbReference type="ChEBI" id="CHEBI:15378"/>
        <dbReference type="ChEBI" id="CHEBI:57783"/>
        <dbReference type="ChEBI" id="CHEBI:58349"/>
        <dbReference type="ChEBI" id="CHEBI:58421"/>
        <dbReference type="ChEBI" id="CHEBI:58453"/>
        <dbReference type="EC" id="1.1.1.193"/>
    </reaction>
</comment>
<dbReference type="PROSITE" id="PS00903">
    <property type="entry name" value="CYT_DCMP_DEAMINASES_1"/>
    <property type="match status" value="1"/>
</dbReference>
<dbReference type="UniPathway" id="UPA00275">
    <property type="reaction ID" value="UER00401"/>
</dbReference>
<evidence type="ECO:0000256" key="8">
    <source>
        <dbReference type="ARBA" id="ARBA00022833"/>
    </source>
</evidence>
<dbReference type="GO" id="GO:0008270">
    <property type="term" value="F:zinc ion binding"/>
    <property type="evidence" value="ECO:0007669"/>
    <property type="project" value="InterPro"/>
</dbReference>
<dbReference type="PIRSF" id="PIRSF006769">
    <property type="entry name" value="RibD"/>
    <property type="match status" value="1"/>
</dbReference>
<feature type="active site" description="Proton donor" evidence="15">
    <location>
        <position position="81"/>
    </location>
</feature>
<dbReference type="EMBL" id="JACTVM010000001">
    <property type="protein sequence ID" value="MBC9225215.1"/>
    <property type="molecule type" value="Genomic_DNA"/>
</dbReference>
<dbReference type="EC" id="3.5.4.26" evidence="14"/>
<evidence type="ECO:0000259" key="19">
    <source>
        <dbReference type="PROSITE" id="PS51747"/>
    </source>
</evidence>
<protein>
    <recommendedName>
        <fullName evidence="14">Riboflavin biosynthesis protein RibD</fullName>
    </recommendedName>
    <domain>
        <recommendedName>
            <fullName evidence="14">Diaminohydroxyphosphoribosylaminopyrimidine deaminase</fullName>
            <shortName evidence="14">DRAP deaminase</shortName>
            <ecNumber evidence="14">3.5.4.26</ecNumber>
        </recommendedName>
        <alternativeName>
            <fullName evidence="14">Riboflavin-specific deaminase</fullName>
        </alternativeName>
    </domain>
    <domain>
        <recommendedName>
            <fullName evidence="14">5-amino-6-(5-phosphoribosylamino)uracil reductase</fullName>
            <ecNumber evidence="14">1.1.1.193</ecNumber>
        </recommendedName>
        <alternativeName>
            <fullName evidence="14">HTP reductase</fullName>
        </alternativeName>
    </domain>
</protein>
<dbReference type="AlphaFoldDB" id="A0A8I0EUA9"/>
<feature type="binding site" evidence="16">
    <location>
        <position position="231"/>
    </location>
    <ligand>
        <name>substrate</name>
    </ligand>
</feature>
<feature type="binding site" evidence="17">
    <location>
        <position position="79"/>
    </location>
    <ligand>
        <name>Zn(2+)</name>
        <dbReference type="ChEBI" id="CHEBI:29105"/>
        <note>catalytic</note>
    </ligand>
</feature>
<evidence type="ECO:0000256" key="9">
    <source>
        <dbReference type="ARBA" id="ARBA00022857"/>
    </source>
</evidence>
<comment type="cofactor">
    <cofactor evidence="14 17">
        <name>Zn(2+)</name>
        <dbReference type="ChEBI" id="CHEBI:29105"/>
    </cofactor>
    <text evidence="14 17">Binds 1 zinc ion.</text>
</comment>
<comment type="caution">
    <text evidence="20">The sequence shown here is derived from an EMBL/GenBank/DDBJ whole genome shotgun (WGS) entry which is preliminary data.</text>
</comment>
<gene>
    <name evidence="20" type="primary">ribD</name>
    <name evidence="20" type="ORF">IBG24_02665</name>
</gene>
<evidence type="ECO:0000313" key="21">
    <source>
        <dbReference type="Proteomes" id="UP000620591"/>
    </source>
</evidence>
<keyword evidence="7 14" id="KW-0479">Metal-binding</keyword>
<evidence type="ECO:0000256" key="17">
    <source>
        <dbReference type="PIRSR" id="PIRSR006769-3"/>
    </source>
</evidence>
<dbReference type="PROSITE" id="PS51747">
    <property type="entry name" value="CYT_DCMP_DEAMINASES_2"/>
    <property type="match status" value="1"/>
</dbReference>
<dbReference type="Gene3D" id="3.40.430.10">
    <property type="entry name" value="Dihydrofolate Reductase, subunit A"/>
    <property type="match status" value="2"/>
</dbReference>
<dbReference type="NCBIfam" id="TIGR00326">
    <property type="entry name" value="eubact_ribD"/>
    <property type="match status" value="1"/>
</dbReference>
<evidence type="ECO:0000256" key="15">
    <source>
        <dbReference type="PIRSR" id="PIRSR006769-1"/>
    </source>
</evidence>
<keyword evidence="6 14" id="KW-0686">Riboflavin biosynthesis</keyword>
<accession>A0A8I0EUA9</accession>
<evidence type="ECO:0000256" key="1">
    <source>
        <dbReference type="ARBA" id="ARBA00002151"/>
    </source>
</evidence>
<feature type="binding site" evidence="16">
    <location>
        <position position="296"/>
    </location>
    <ligand>
        <name>substrate</name>
    </ligand>
</feature>
<evidence type="ECO:0000256" key="10">
    <source>
        <dbReference type="ARBA" id="ARBA00023002"/>
    </source>
</evidence>
<evidence type="ECO:0000256" key="13">
    <source>
        <dbReference type="ARBA" id="ARBA00049886"/>
    </source>
</evidence>
<feature type="binding site" evidence="16">
    <location>
        <position position="234"/>
    </location>
    <ligand>
        <name>substrate</name>
    </ligand>
</feature>
<dbReference type="InterPro" id="IPR016192">
    <property type="entry name" value="APOBEC/CMP_deaminase_Zn-bd"/>
</dbReference>
<proteinExistence type="inferred from homology"/>
<comment type="function">
    <text evidence="1 14">Converts 2,5-diamino-6-(ribosylamino)-4(3h)-pyrimidinone 5'-phosphate into 5-amino-6-(ribosylamino)-2,4(1h,3h)-pyrimidinedione 5'-phosphate.</text>
</comment>
<feature type="binding site" evidence="17">
    <location>
        <position position="113"/>
    </location>
    <ligand>
        <name>Zn(2+)</name>
        <dbReference type="ChEBI" id="CHEBI:29105"/>
        <note>catalytic</note>
    </ligand>
</feature>
<comment type="pathway">
    <text evidence="3 14">Cofactor biosynthesis; riboflavin biosynthesis; 5-amino-6-(D-ribitylamino)uracil from GTP: step 3/4.</text>
</comment>
<evidence type="ECO:0000256" key="4">
    <source>
        <dbReference type="ARBA" id="ARBA00005259"/>
    </source>
</evidence>
<evidence type="ECO:0000256" key="11">
    <source>
        <dbReference type="ARBA" id="ARBA00023268"/>
    </source>
</evidence>
<dbReference type="InterPro" id="IPR016193">
    <property type="entry name" value="Cytidine_deaminase-like"/>
</dbReference>
<comment type="pathway">
    <text evidence="2 14">Cofactor biosynthesis; riboflavin biosynthesis; 5-amino-6-(D-ribitylamino)uracil from GTP: step 2/4.</text>
</comment>
<keyword evidence="14 20" id="KW-0378">Hydrolase</keyword>
<evidence type="ECO:0000256" key="14">
    <source>
        <dbReference type="PIRNR" id="PIRNR006769"/>
    </source>
</evidence>
<keyword evidence="10 14" id="KW-0560">Oxidoreductase</keyword>
<dbReference type="InterPro" id="IPR002734">
    <property type="entry name" value="RibDG_C"/>
</dbReference>
<dbReference type="Pfam" id="PF00383">
    <property type="entry name" value="dCMP_cyt_deam_1"/>
    <property type="match status" value="1"/>
</dbReference>
<keyword evidence="9 14" id="KW-0521">NADP</keyword>
<name>A0A8I0EUA9_9ACTN</name>
<dbReference type="SUPFAM" id="SSF53597">
    <property type="entry name" value="Dihydrofolate reductase-like"/>
    <property type="match status" value="1"/>
</dbReference>